<dbReference type="EMBL" id="CP119075">
    <property type="protein sequence ID" value="WED65272.1"/>
    <property type="molecule type" value="Genomic_DNA"/>
</dbReference>
<dbReference type="Proteomes" id="UP001218638">
    <property type="component" value="Chromosome"/>
</dbReference>
<accession>A0AAF0A1R0</accession>
<reference evidence="3" key="1">
    <citation type="submission" date="2023-03" db="EMBL/GenBank/DDBJ databases">
        <title>Lomoglobus Profundus gen. nov., sp. nov., a novel member of the phylum Verrucomicrobia, isolated from deep-marine sediment of South China Sea.</title>
        <authorList>
            <person name="Ahmad T."/>
            <person name="Ishaq S.E."/>
            <person name="Wang F."/>
        </authorList>
    </citation>
    <scope>NUCLEOTIDE SEQUENCE</scope>
    <source>
        <strain evidence="3">LMO-M01</strain>
    </source>
</reference>
<gene>
    <name evidence="3" type="ORF">PXH66_00195</name>
</gene>
<proteinExistence type="predicted"/>
<protein>
    <submittedName>
        <fullName evidence="3">WecB/TagA/CpsF family glycosyltransferase</fullName>
    </submittedName>
</protein>
<keyword evidence="2" id="KW-0808">Transferase</keyword>
<dbReference type="Pfam" id="PF03808">
    <property type="entry name" value="Glyco_tran_WecG"/>
    <property type="match status" value="1"/>
</dbReference>
<sequence>MTVPRFNVLGVGVHALDLPRATTLVVEAATQKRGAYVCCCDAHSITRARQNREHRNTLNAAYLTTPDGMPLVWLGKLAGYRDTQRVYGPDLLEAVCAATADTSLTHFFYGGAPGTATELARRLILRHPGLLVAGSHSPPVADAEDLPINAIARARPDFVWVGLSTPKQEAFMRRLAESETDFGVTLGVGAAFDFLSGNVRQAPLSIQRSGLEWLWRLFQEPGRLGTRYLRTAPLFALRAFGQISGLCHYPLEDR</sequence>
<dbReference type="RefSeq" id="WP_330927630.1">
    <property type="nucleotide sequence ID" value="NZ_CP119075.1"/>
</dbReference>
<dbReference type="KEGG" id="slom:PXH66_00195"/>
<dbReference type="AlphaFoldDB" id="A0AAF0A1R0"/>
<dbReference type="PANTHER" id="PTHR34136:SF1">
    <property type="entry name" value="UDP-N-ACETYL-D-MANNOSAMINURONIC ACID TRANSFERASE"/>
    <property type="match status" value="1"/>
</dbReference>
<evidence type="ECO:0000256" key="2">
    <source>
        <dbReference type="ARBA" id="ARBA00022679"/>
    </source>
</evidence>
<evidence type="ECO:0000256" key="1">
    <source>
        <dbReference type="ARBA" id="ARBA00022676"/>
    </source>
</evidence>
<name>A0AAF0A1R0_9BACT</name>
<dbReference type="GO" id="GO:0016758">
    <property type="term" value="F:hexosyltransferase activity"/>
    <property type="evidence" value="ECO:0007669"/>
    <property type="project" value="TreeGrafter"/>
</dbReference>
<evidence type="ECO:0000313" key="3">
    <source>
        <dbReference type="EMBL" id="WED65272.1"/>
    </source>
</evidence>
<evidence type="ECO:0000313" key="4">
    <source>
        <dbReference type="Proteomes" id="UP001218638"/>
    </source>
</evidence>
<dbReference type="NCBIfam" id="TIGR00696">
    <property type="entry name" value="wecG_tagA_cpsF"/>
    <property type="match status" value="1"/>
</dbReference>
<dbReference type="PANTHER" id="PTHR34136">
    <property type="match status" value="1"/>
</dbReference>
<dbReference type="InterPro" id="IPR004629">
    <property type="entry name" value="WecG_TagA_CpsF"/>
</dbReference>
<dbReference type="CDD" id="cd06533">
    <property type="entry name" value="Glyco_transf_WecG_TagA"/>
    <property type="match status" value="1"/>
</dbReference>
<keyword evidence="4" id="KW-1185">Reference proteome</keyword>
<organism evidence="3 4">
    <name type="scientific">Synoicihabitans lomoniglobus</name>
    <dbReference type="NCBI Taxonomy" id="2909285"/>
    <lineage>
        <taxon>Bacteria</taxon>
        <taxon>Pseudomonadati</taxon>
        <taxon>Verrucomicrobiota</taxon>
        <taxon>Opitutia</taxon>
        <taxon>Opitutales</taxon>
        <taxon>Opitutaceae</taxon>
        <taxon>Synoicihabitans</taxon>
    </lineage>
</organism>
<keyword evidence="1" id="KW-0328">Glycosyltransferase</keyword>